<evidence type="ECO:0000313" key="1">
    <source>
        <dbReference type="EMBL" id="KAJ8646469.1"/>
    </source>
</evidence>
<sequence length="100" mass="11396">MKALNEAQERLKPLEELLKGKRFSGGETTGYLDIVIGRIAVLVPALEELMGLTYVDPNAMPLFHACSQEFTNVPMVKERLHPREKLVHFLKAFRERLMSS</sequence>
<proteinExistence type="predicted"/>
<name>A0ACC2MMB3_PERAE</name>
<comment type="caution">
    <text evidence="1">The sequence shown here is derived from an EMBL/GenBank/DDBJ whole genome shotgun (WGS) entry which is preliminary data.</text>
</comment>
<dbReference type="Proteomes" id="UP001234297">
    <property type="component" value="Chromosome 2"/>
</dbReference>
<reference evidence="1 2" key="1">
    <citation type="journal article" date="2022" name="Hortic Res">
        <title>A haplotype resolved chromosomal level avocado genome allows analysis of novel avocado genes.</title>
        <authorList>
            <person name="Nath O."/>
            <person name="Fletcher S.J."/>
            <person name="Hayward A."/>
            <person name="Shaw L.M."/>
            <person name="Masouleh A.K."/>
            <person name="Furtado A."/>
            <person name="Henry R.J."/>
            <person name="Mitter N."/>
        </authorList>
    </citation>
    <scope>NUCLEOTIDE SEQUENCE [LARGE SCALE GENOMIC DNA]</scope>
    <source>
        <strain evidence="2">cv. Hass</strain>
    </source>
</reference>
<protein>
    <submittedName>
        <fullName evidence="1">Uncharacterized protein</fullName>
    </submittedName>
</protein>
<keyword evidence="2" id="KW-1185">Reference proteome</keyword>
<accession>A0ACC2MMB3</accession>
<gene>
    <name evidence="1" type="ORF">MRB53_008217</name>
</gene>
<organism evidence="1 2">
    <name type="scientific">Persea americana</name>
    <name type="common">Avocado</name>
    <dbReference type="NCBI Taxonomy" id="3435"/>
    <lineage>
        <taxon>Eukaryota</taxon>
        <taxon>Viridiplantae</taxon>
        <taxon>Streptophyta</taxon>
        <taxon>Embryophyta</taxon>
        <taxon>Tracheophyta</taxon>
        <taxon>Spermatophyta</taxon>
        <taxon>Magnoliopsida</taxon>
        <taxon>Magnoliidae</taxon>
        <taxon>Laurales</taxon>
        <taxon>Lauraceae</taxon>
        <taxon>Persea</taxon>
    </lineage>
</organism>
<evidence type="ECO:0000313" key="2">
    <source>
        <dbReference type="Proteomes" id="UP001234297"/>
    </source>
</evidence>
<dbReference type="EMBL" id="CM056810">
    <property type="protein sequence ID" value="KAJ8646469.1"/>
    <property type="molecule type" value="Genomic_DNA"/>
</dbReference>